<dbReference type="NCBIfam" id="TIGR01451">
    <property type="entry name" value="B_ant_repeat"/>
    <property type="match status" value="1"/>
</dbReference>
<accession>A0ABU3Y4F4</accession>
<organism evidence="2 3">
    <name type="scientific">Sphingomonas agrestis</name>
    <dbReference type="NCBI Taxonomy" id="3080540"/>
    <lineage>
        <taxon>Bacteria</taxon>
        <taxon>Pseudomonadati</taxon>
        <taxon>Pseudomonadota</taxon>
        <taxon>Alphaproteobacteria</taxon>
        <taxon>Sphingomonadales</taxon>
        <taxon>Sphingomonadaceae</taxon>
        <taxon>Sphingomonas</taxon>
    </lineage>
</organism>
<dbReference type="InterPro" id="IPR047589">
    <property type="entry name" value="DUF11_rpt"/>
</dbReference>
<gene>
    <name evidence="2" type="ORF">RZN05_03985</name>
</gene>
<proteinExistence type="predicted"/>
<keyword evidence="3" id="KW-1185">Reference proteome</keyword>
<evidence type="ECO:0008006" key="4">
    <source>
        <dbReference type="Google" id="ProtNLM"/>
    </source>
</evidence>
<dbReference type="EMBL" id="JAWJEJ010000001">
    <property type="protein sequence ID" value="MDV3456131.1"/>
    <property type="molecule type" value="Genomic_DNA"/>
</dbReference>
<feature type="chain" id="PRO_5046983605" description="DUF11 domain-containing protein" evidence="1">
    <location>
        <begin position="39"/>
        <end position="324"/>
    </location>
</feature>
<sequence>MNRRPPLSQPAPAARHRRRALGAGAACALLASATPVLAQRAGSEIRNIATAELEIEGTPTRIASNAATLRVAEVLDIRLAATGNGTAIDGAGSAVPFTLVNAGNGSERFVLAGTLEATGGSIRGFAIDANGNGVFDAGETLLDGTTPALAPGQSLALLAVLDPGMLGAGAAINLFARALTGSGDPGTRYPGRGDLGVDAIVGNTTAESNLRISLVPGSAPGASLEKSQSVLAPDGSTMLVRGTFITYTLVARFDGSGTARQIQVADPIPSGTRYIPGSLTLDDAVLSDAADGDAGTFDGSSIAVALGDVARAATRTIRFKVRIQ</sequence>
<evidence type="ECO:0000313" key="2">
    <source>
        <dbReference type="EMBL" id="MDV3456131.1"/>
    </source>
</evidence>
<dbReference type="RefSeq" id="WP_317225329.1">
    <property type="nucleotide sequence ID" value="NZ_JAWJEJ010000001.1"/>
</dbReference>
<dbReference type="Proteomes" id="UP001273531">
    <property type="component" value="Unassembled WGS sequence"/>
</dbReference>
<evidence type="ECO:0000256" key="1">
    <source>
        <dbReference type="SAM" id="SignalP"/>
    </source>
</evidence>
<reference evidence="2 3" key="1">
    <citation type="submission" date="2023-10" db="EMBL/GenBank/DDBJ databases">
        <title>Sphingomonas sp. HF-S4 16S ribosomal RNA gene Genome sequencing and assembly.</title>
        <authorList>
            <person name="Lee H."/>
        </authorList>
    </citation>
    <scope>NUCLEOTIDE SEQUENCE [LARGE SCALE GENOMIC DNA]</scope>
    <source>
        <strain evidence="2 3">HF-S4</strain>
    </source>
</reference>
<name>A0ABU3Y4F4_9SPHN</name>
<protein>
    <recommendedName>
        <fullName evidence="4">DUF11 domain-containing protein</fullName>
    </recommendedName>
</protein>
<feature type="signal peptide" evidence="1">
    <location>
        <begin position="1"/>
        <end position="38"/>
    </location>
</feature>
<evidence type="ECO:0000313" key="3">
    <source>
        <dbReference type="Proteomes" id="UP001273531"/>
    </source>
</evidence>
<keyword evidence="1" id="KW-0732">Signal</keyword>
<comment type="caution">
    <text evidence="2">The sequence shown here is derived from an EMBL/GenBank/DDBJ whole genome shotgun (WGS) entry which is preliminary data.</text>
</comment>